<keyword evidence="2" id="KW-1185">Reference proteome</keyword>
<proteinExistence type="predicted"/>
<protein>
    <submittedName>
        <fullName evidence="1">Uncharacterized protein</fullName>
    </submittedName>
</protein>
<reference evidence="1" key="1">
    <citation type="submission" date="2023-08" db="EMBL/GenBank/DDBJ databases">
        <title>A de novo genome assembly of Solanum verrucosum Schlechtendal, a Mexican diploid species geographically isolated from the other diploid A-genome species in potato relatives.</title>
        <authorList>
            <person name="Hosaka K."/>
        </authorList>
    </citation>
    <scope>NUCLEOTIDE SEQUENCE</scope>
    <source>
        <tissue evidence="1">Young leaves</tissue>
    </source>
</reference>
<dbReference type="EMBL" id="CP133614">
    <property type="protein sequence ID" value="WMV22515.1"/>
    <property type="molecule type" value="Genomic_DNA"/>
</dbReference>
<sequence length="127" mass="14579">MAYSDQNSLNKSISHANSTSIFSQALRKLSFRRKKLPVIQLGAGGKKHRRRFLLLRIFRRVRILKGLKLHYSNMAKKIKEFYWSAVNDILEGNEAVDTFHRSLVLQSSFAIPMLGLTPTTFSNRSVI</sequence>
<evidence type="ECO:0000313" key="1">
    <source>
        <dbReference type="EMBL" id="WMV22515.1"/>
    </source>
</evidence>
<gene>
    <name evidence="1" type="ORF">MTR67_015900</name>
</gene>
<evidence type="ECO:0000313" key="2">
    <source>
        <dbReference type="Proteomes" id="UP001234989"/>
    </source>
</evidence>
<dbReference type="Proteomes" id="UP001234989">
    <property type="component" value="Chromosome 3"/>
</dbReference>
<name>A0AAF0QJQ7_SOLVR</name>
<dbReference type="AlphaFoldDB" id="A0AAF0QJQ7"/>
<organism evidence="1 2">
    <name type="scientific">Solanum verrucosum</name>
    <dbReference type="NCBI Taxonomy" id="315347"/>
    <lineage>
        <taxon>Eukaryota</taxon>
        <taxon>Viridiplantae</taxon>
        <taxon>Streptophyta</taxon>
        <taxon>Embryophyta</taxon>
        <taxon>Tracheophyta</taxon>
        <taxon>Spermatophyta</taxon>
        <taxon>Magnoliopsida</taxon>
        <taxon>eudicotyledons</taxon>
        <taxon>Gunneridae</taxon>
        <taxon>Pentapetalae</taxon>
        <taxon>asterids</taxon>
        <taxon>lamiids</taxon>
        <taxon>Solanales</taxon>
        <taxon>Solanaceae</taxon>
        <taxon>Solanoideae</taxon>
        <taxon>Solaneae</taxon>
        <taxon>Solanum</taxon>
    </lineage>
</organism>
<dbReference type="PANTHER" id="PTHR34788">
    <property type="entry name" value="F15I1.22"/>
    <property type="match status" value="1"/>
</dbReference>
<accession>A0AAF0QJQ7</accession>
<dbReference type="PANTHER" id="PTHR34788:SF4">
    <property type="entry name" value="F15I1.22"/>
    <property type="match status" value="1"/>
</dbReference>